<dbReference type="Proteomes" id="UP000182149">
    <property type="component" value="Unassembled WGS sequence"/>
</dbReference>
<dbReference type="InterPro" id="IPR024596">
    <property type="entry name" value="RNApol_su_b/EpuA"/>
</dbReference>
<dbReference type="EMBL" id="JXKD01000003">
    <property type="protein sequence ID" value="OJG11490.1"/>
    <property type="molecule type" value="Genomic_DNA"/>
</dbReference>
<accession>A0A1L8QVH3</accession>
<dbReference type="RefSeq" id="WP_071874229.1">
    <property type="nucleotide sequence ID" value="NZ_JBHSHF010000014.1"/>
</dbReference>
<dbReference type="AlphaFoldDB" id="A0A1L8QVH3"/>
<organism evidence="2 3">
    <name type="scientific">Enterococcus aquimarinus</name>
    <dbReference type="NCBI Taxonomy" id="328396"/>
    <lineage>
        <taxon>Bacteria</taxon>
        <taxon>Bacillati</taxon>
        <taxon>Bacillota</taxon>
        <taxon>Bacilli</taxon>
        <taxon>Lactobacillales</taxon>
        <taxon>Enterococcaceae</taxon>
        <taxon>Enterococcus</taxon>
    </lineage>
</organism>
<comment type="caution">
    <text evidence="2">The sequence shown here is derived from an EMBL/GenBank/DDBJ whole genome shotgun (WGS) entry which is preliminary data.</text>
</comment>
<keyword evidence="1" id="KW-0812">Transmembrane</keyword>
<reference evidence="2 3" key="1">
    <citation type="submission" date="2014-12" db="EMBL/GenBank/DDBJ databases">
        <title>Draft genome sequences of 29 type strains of Enterococci.</title>
        <authorList>
            <person name="Zhong Z."/>
            <person name="Sun Z."/>
            <person name="Liu W."/>
            <person name="Zhang W."/>
            <person name="Zhang H."/>
        </authorList>
    </citation>
    <scope>NUCLEOTIDE SEQUENCE [LARGE SCALE GENOMIC DNA]</scope>
    <source>
        <strain evidence="2 3">DSM 17690</strain>
    </source>
</reference>
<evidence type="ECO:0000313" key="3">
    <source>
        <dbReference type="Proteomes" id="UP000182149"/>
    </source>
</evidence>
<feature type="transmembrane region" description="Helical" evidence="1">
    <location>
        <begin position="12"/>
        <end position="36"/>
    </location>
</feature>
<name>A0A1L8QVH3_9ENTE</name>
<evidence type="ECO:0008006" key="4">
    <source>
        <dbReference type="Google" id="ProtNLM"/>
    </source>
</evidence>
<dbReference type="Pfam" id="PF11772">
    <property type="entry name" value="EpuA"/>
    <property type="match status" value="1"/>
</dbReference>
<keyword evidence="1" id="KW-1133">Transmembrane helix</keyword>
<keyword evidence="3" id="KW-1185">Reference proteome</keyword>
<keyword evidence="1" id="KW-0472">Membrane</keyword>
<sequence>MKTSRYILYTILKIAAVFFIAFLLFLGGLIVGYGVIGDGSPMAVFDANIWANITRFLK</sequence>
<proteinExistence type="predicted"/>
<evidence type="ECO:0000313" key="2">
    <source>
        <dbReference type="EMBL" id="OJG11490.1"/>
    </source>
</evidence>
<protein>
    <recommendedName>
        <fullName evidence="4">DNA-directed RNA polymerase subunit beta</fullName>
    </recommendedName>
</protein>
<gene>
    <name evidence="2" type="ORF">RU93_GL001485</name>
</gene>
<dbReference type="STRING" id="328396.RU93_GL001485"/>
<evidence type="ECO:0000256" key="1">
    <source>
        <dbReference type="SAM" id="Phobius"/>
    </source>
</evidence>